<dbReference type="Proteomes" id="UP001472677">
    <property type="component" value="Unassembled WGS sequence"/>
</dbReference>
<sequence length="212" mass="24199">MRRCSRCCLHYSIKMVNLVMNLLGIAIIVYSLWLQKIWNIGAAQLPSYPALPKPWFIYTCFGVGIAVCLSTFFSYIVSNWISNSVLCIVSFAIFSKYIDKKHEDFKSFIIFNEEICQLIALFILVPQVGVVALAIVLWSVGIERISESRQLEIPEFTTSFLVGTGSIFLNRTTVTCGRCEVLRTGNPTRQSSFFSYIRTVFRMQFQTRPILS</sequence>
<feature type="transmembrane region" description="Helical" evidence="1">
    <location>
        <begin position="80"/>
        <end position="98"/>
    </location>
</feature>
<comment type="caution">
    <text evidence="2">The sequence shown here is derived from an EMBL/GenBank/DDBJ whole genome shotgun (WGS) entry which is preliminary data.</text>
</comment>
<keyword evidence="1" id="KW-0472">Membrane</keyword>
<feature type="transmembrane region" description="Helical" evidence="1">
    <location>
        <begin position="55"/>
        <end position="73"/>
    </location>
</feature>
<protein>
    <submittedName>
        <fullName evidence="2">Uncharacterized protein</fullName>
    </submittedName>
</protein>
<evidence type="ECO:0000313" key="3">
    <source>
        <dbReference type="Proteomes" id="UP001472677"/>
    </source>
</evidence>
<feature type="transmembrane region" description="Helical" evidence="1">
    <location>
        <begin position="118"/>
        <end position="140"/>
    </location>
</feature>
<dbReference type="EMBL" id="JBBPBM010000001">
    <property type="protein sequence ID" value="KAK8602527.1"/>
    <property type="molecule type" value="Genomic_DNA"/>
</dbReference>
<evidence type="ECO:0000256" key="1">
    <source>
        <dbReference type="SAM" id="Phobius"/>
    </source>
</evidence>
<evidence type="ECO:0000313" key="2">
    <source>
        <dbReference type="EMBL" id="KAK8602527.1"/>
    </source>
</evidence>
<organism evidence="2 3">
    <name type="scientific">Hibiscus sabdariffa</name>
    <name type="common">roselle</name>
    <dbReference type="NCBI Taxonomy" id="183260"/>
    <lineage>
        <taxon>Eukaryota</taxon>
        <taxon>Viridiplantae</taxon>
        <taxon>Streptophyta</taxon>
        <taxon>Embryophyta</taxon>
        <taxon>Tracheophyta</taxon>
        <taxon>Spermatophyta</taxon>
        <taxon>Magnoliopsida</taxon>
        <taxon>eudicotyledons</taxon>
        <taxon>Gunneridae</taxon>
        <taxon>Pentapetalae</taxon>
        <taxon>rosids</taxon>
        <taxon>malvids</taxon>
        <taxon>Malvales</taxon>
        <taxon>Malvaceae</taxon>
        <taxon>Malvoideae</taxon>
        <taxon>Hibiscus</taxon>
    </lineage>
</organism>
<keyword evidence="1" id="KW-1133">Transmembrane helix</keyword>
<proteinExistence type="predicted"/>
<keyword evidence="1" id="KW-0812">Transmembrane</keyword>
<gene>
    <name evidence="2" type="ORF">V6N12_052333</name>
</gene>
<feature type="transmembrane region" description="Helical" evidence="1">
    <location>
        <begin position="12"/>
        <end position="35"/>
    </location>
</feature>
<reference evidence="2 3" key="1">
    <citation type="journal article" date="2024" name="G3 (Bethesda)">
        <title>Genome assembly of Hibiscus sabdariffa L. provides insights into metabolisms of medicinal natural products.</title>
        <authorList>
            <person name="Kim T."/>
        </authorList>
    </citation>
    <scope>NUCLEOTIDE SEQUENCE [LARGE SCALE GENOMIC DNA]</scope>
    <source>
        <strain evidence="2">TK-2024</strain>
        <tissue evidence="2">Old leaves</tissue>
    </source>
</reference>
<name>A0ABR2GHX9_9ROSI</name>
<keyword evidence="3" id="KW-1185">Reference proteome</keyword>
<accession>A0ABR2GHX9</accession>